<keyword evidence="3 19" id="KW-0963">Cytoplasm</keyword>
<dbReference type="EC" id="2.8.1.4" evidence="14 19"/>
<evidence type="ECO:0000256" key="15">
    <source>
        <dbReference type="ARBA" id="ARBA00071867"/>
    </source>
</evidence>
<evidence type="ECO:0000256" key="2">
    <source>
        <dbReference type="ARBA" id="ARBA00004948"/>
    </source>
</evidence>
<evidence type="ECO:0000256" key="18">
    <source>
        <dbReference type="ARBA" id="ARBA00080570"/>
    </source>
</evidence>
<dbReference type="InterPro" id="IPR050102">
    <property type="entry name" value="tRNA_sulfurtransferase_ThiI"/>
</dbReference>
<dbReference type="GO" id="GO:0002937">
    <property type="term" value="P:tRNA 4-thiouridine biosynthesis"/>
    <property type="evidence" value="ECO:0007669"/>
    <property type="project" value="TreeGrafter"/>
</dbReference>
<evidence type="ECO:0000256" key="10">
    <source>
        <dbReference type="ARBA" id="ARBA00050570"/>
    </source>
</evidence>
<dbReference type="InterPro" id="IPR003720">
    <property type="entry name" value="tRNA_STrfase"/>
</dbReference>
<keyword evidence="4 19" id="KW-0820">tRNA-binding</keyword>
<dbReference type="InterPro" id="IPR049961">
    <property type="entry name" value="ThiI_N"/>
</dbReference>
<evidence type="ECO:0000256" key="6">
    <source>
        <dbReference type="ARBA" id="ARBA00022741"/>
    </source>
</evidence>
<dbReference type="GO" id="GO:0005829">
    <property type="term" value="C:cytosol"/>
    <property type="evidence" value="ECO:0007669"/>
    <property type="project" value="TreeGrafter"/>
</dbReference>
<evidence type="ECO:0000313" key="22">
    <source>
        <dbReference type="Proteomes" id="UP000626244"/>
    </source>
</evidence>
<dbReference type="PROSITE" id="PS51165">
    <property type="entry name" value="THUMP"/>
    <property type="match status" value="1"/>
</dbReference>
<keyword evidence="22" id="KW-1185">Reference proteome</keyword>
<dbReference type="SUPFAM" id="SSF143437">
    <property type="entry name" value="THUMP domain-like"/>
    <property type="match status" value="1"/>
</dbReference>
<dbReference type="AlphaFoldDB" id="A0A8J3AHM0"/>
<dbReference type="InterPro" id="IPR054173">
    <property type="entry name" value="ThiI_fer"/>
</dbReference>
<evidence type="ECO:0000259" key="20">
    <source>
        <dbReference type="PROSITE" id="PS51165"/>
    </source>
</evidence>
<feature type="domain" description="THUMP" evidence="20">
    <location>
        <begin position="60"/>
        <end position="165"/>
    </location>
</feature>
<evidence type="ECO:0000256" key="12">
    <source>
        <dbReference type="ARBA" id="ARBA00058382"/>
    </source>
</evidence>
<comment type="subcellular location">
    <subcellularLocation>
        <location evidence="1 19">Cytoplasm</location>
    </subcellularLocation>
</comment>
<evidence type="ECO:0000256" key="4">
    <source>
        <dbReference type="ARBA" id="ARBA00022555"/>
    </source>
</evidence>
<proteinExistence type="inferred from homology"/>
<keyword evidence="6 19" id="KW-0547">Nucleotide-binding</keyword>
<feature type="binding site" evidence="19">
    <location>
        <position position="287"/>
    </location>
    <ligand>
        <name>ATP</name>
        <dbReference type="ChEBI" id="CHEBI:30616"/>
    </ligand>
</feature>
<comment type="catalytic activity">
    <reaction evidence="11 19">
        <text>[ThiS sulfur-carrier protein]-C-terminal Gly-Gly-AMP + S-sulfanyl-L-cysteinyl-[cysteine desulfurase] + AH2 = [ThiS sulfur-carrier protein]-C-terminal-Gly-aminoethanethioate + L-cysteinyl-[cysteine desulfurase] + A + AMP + 2 H(+)</text>
        <dbReference type="Rhea" id="RHEA:43340"/>
        <dbReference type="Rhea" id="RHEA-COMP:12157"/>
        <dbReference type="Rhea" id="RHEA-COMP:12158"/>
        <dbReference type="Rhea" id="RHEA-COMP:12910"/>
        <dbReference type="Rhea" id="RHEA-COMP:19908"/>
        <dbReference type="ChEBI" id="CHEBI:13193"/>
        <dbReference type="ChEBI" id="CHEBI:15378"/>
        <dbReference type="ChEBI" id="CHEBI:17499"/>
        <dbReference type="ChEBI" id="CHEBI:29950"/>
        <dbReference type="ChEBI" id="CHEBI:61963"/>
        <dbReference type="ChEBI" id="CHEBI:90618"/>
        <dbReference type="ChEBI" id="CHEBI:232372"/>
        <dbReference type="ChEBI" id="CHEBI:456215"/>
    </reaction>
</comment>
<comment type="caution">
    <text evidence="21">The sequence shown here is derived from an EMBL/GenBank/DDBJ whole genome shotgun (WGS) entry which is preliminary data.</text>
</comment>
<dbReference type="GO" id="GO:0000049">
    <property type="term" value="F:tRNA binding"/>
    <property type="evidence" value="ECO:0007669"/>
    <property type="project" value="UniProtKB-UniRule"/>
</dbReference>
<dbReference type="Pfam" id="PF02568">
    <property type="entry name" value="ThiI"/>
    <property type="match status" value="1"/>
</dbReference>
<dbReference type="InterPro" id="IPR004114">
    <property type="entry name" value="THUMP_dom"/>
</dbReference>
<gene>
    <name evidence="19 21" type="primary">thiI</name>
    <name evidence="21" type="ORF">GCM10007380_01410</name>
</gene>
<keyword evidence="9 19" id="KW-0784">Thiamine biosynthesis</keyword>
<dbReference type="Gene3D" id="3.40.50.620">
    <property type="entry name" value="HUPs"/>
    <property type="match status" value="1"/>
</dbReference>
<protein>
    <recommendedName>
        <fullName evidence="15 19">Probable tRNA sulfurtransferase</fullName>
        <ecNumber evidence="14 19">2.8.1.4</ecNumber>
    </recommendedName>
    <alternativeName>
        <fullName evidence="16 19">Sulfur carrier protein ThiS sulfurtransferase</fullName>
    </alternativeName>
    <alternativeName>
        <fullName evidence="17 19">Thiamine biosynthesis protein ThiI</fullName>
    </alternativeName>
    <alternativeName>
        <fullName evidence="18 19">tRNA 4-thiouridine synthase</fullName>
    </alternativeName>
</protein>
<evidence type="ECO:0000256" key="19">
    <source>
        <dbReference type="HAMAP-Rule" id="MF_00021"/>
    </source>
</evidence>
<comment type="function">
    <text evidence="12 19">Catalyzes the ATP-dependent transfer of a sulfur to tRNA to produce 4-thiouridine in position 8 of tRNAs, which functions as a near-UV photosensor. Also catalyzes the transfer of sulfur to the sulfur carrier protein ThiS, forming ThiS-thiocarboxylate. This is a step in the synthesis of thiazole, in the thiamine biosynthesis pathway. The sulfur is donated as persulfide by IscS.</text>
</comment>
<accession>A0A8J3AHM0</accession>
<comment type="similarity">
    <text evidence="13 19">Belongs to the ThiI family.</text>
</comment>
<evidence type="ECO:0000256" key="3">
    <source>
        <dbReference type="ARBA" id="ARBA00022490"/>
    </source>
</evidence>
<sequence length="409" mass="46272">MNVEYILIRYGEMTTKGKNRGRFTSILRENVRNRLKSFENIKITATRDRMYIKLNGEDHEKVAASLKQVFGIHTFSYARKVETELEAIKKGALQAIEELGDTVKTFKVNAQRSYKQFPLNTPQLNRELGGYILQNTEHLTVDVHNPDVAVRVEVRDDATYITCGEEYGAGGYPVGVGGKVMLLLSGGIDSPVAAYMLLKRGVSIEAIHFESPPFTSDRAKQKVTDLASTLTRYCKRVTLHVIPFTEVQKAIHKEMPASYTMTIMRRIMLQIAEKVSVERKALALATGESLGQVASQTLDSMHTINEVTNYPVLRPLLAMDKLEIMDIAKKIDTYDISIRPYEDCCTIFTPANPTTKPKREKVARFESRFDFTDLINEAVASKETLIFENEMIRKQFNSVEEQVDIDALL</sequence>
<organism evidence="21 22">
    <name type="scientific">Gottfriedia solisilvae</name>
    <dbReference type="NCBI Taxonomy" id="1516104"/>
    <lineage>
        <taxon>Bacteria</taxon>
        <taxon>Bacillati</taxon>
        <taxon>Bacillota</taxon>
        <taxon>Bacilli</taxon>
        <taxon>Bacillales</taxon>
        <taxon>Bacillaceae</taxon>
        <taxon>Gottfriedia</taxon>
    </lineage>
</organism>
<dbReference type="EMBL" id="BMHB01000001">
    <property type="protein sequence ID" value="GGI10163.1"/>
    <property type="molecule type" value="Genomic_DNA"/>
</dbReference>
<evidence type="ECO:0000256" key="5">
    <source>
        <dbReference type="ARBA" id="ARBA00022679"/>
    </source>
</evidence>
<feature type="binding site" evidence="19">
    <location>
        <position position="265"/>
    </location>
    <ligand>
        <name>ATP</name>
        <dbReference type="ChEBI" id="CHEBI:30616"/>
    </ligand>
</feature>
<dbReference type="GO" id="GO:0140741">
    <property type="term" value="F:tRNA-uracil-4 sulfurtransferase activity"/>
    <property type="evidence" value="ECO:0007669"/>
    <property type="project" value="UniProtKB-EC"/>
</dbReference>
<dbReference type="GO" id="GO:0009228">
    <property type="term" value="P:thiamine biosynthetic process"/>
    <property type="evidence" value="ECO:0007669"/>
    <property type="project" value="UniProtKB-KW"/>
</dbReference>
<keyword evidence="7 19" id="KW-0067">ATP-binding</keyword>
<dbReference type="CDD" id="cd01712">
    <property type="entry name" value="PPase_ThiI"/>
    <property type="match status" value="1"/>
</dbReference>
<keyword evidence="8 19" id="KW-0694">RNA-binding</keyword>
<dbReference type="RefSeq" id="WP_088002800.1">
    <property type="nucleotide sequence ID" value="NZ_BMHB01000001.1"/>
</dbReference>
<dbReference type="PANTHER" id="PTHR43209:SF1">
    <property type="entry name" value="TRNA SULFURTRANSFERASE"/>
    <property type="match status" value="1"/>
</dbReference>
<dbReference type="InterPro" id="IPR049962">
    <property type="entry name" value="THUMP_ThiI"/>
</dbReference>
<dbReference type="GO" id="GO:0005524">
    <property type="term" value="F:ATP binding"/>
    <property type="evidence" value="ECO:0007669"/>
    <property type="project" value="UniProtKB-UniRule"/>
</dbReference>
<feature type="binding site" evidence="19">
    <location>
        <begin position="183"/>
        <end position="184"/>
    </location>
    <ligand>
        <name>ATP</name>
        <dbReference type="ChEBI" id="CHEBI:30616"/>
    </ligand>
</feature>
<dbReference type="GO" id="GO:0009229">
    <property type="term" value="P:thiamine diphosphate biosynthetic process"/>
    <property type="evidence" value="ECO:0007669"/>
    <property type="project" value="UniProtKB-UniRule"/>
</dbReference>
<dbReference type="CDD" id="cd11716">
    <property type="entry name" value="THUMP_ThiI"/>
    <property type="match status" value="1"/>
</dbReference>
<reference evidence="22" key="1">
    <citation type="journal article" date="2019" name="Int. J. Syst. Evol. Microbiol.">
        <title>The Global Catalogue of Microorganisms (GCM) 10K type strain sequencing project: providing services to taxonomists for standard genome sequencing and annotation.</title>
        <authorList>
            <consortium name="The Broad Institute Genomics Platform"/>
            <consortium name="The Broad Institute Genome Sequencing Center for Infectious Disease"/>
            <person name="Wu L."/>
            <person name="Ma J."/>
        </authorList>
    </citation>
    <scope>NUCLEOTIDE SEQUENCE [LARGE SCALE GENOMIC DNA]</scope>
    <source>
        <strain evidence="22">CGMCC 1.14993</strain>
    </source>
</reference>
<evidence type="ECO:0000313" key="21">
    <source>
        <dbReference type="EMBL" id="GGI10163.1"/>
    </source>
</evidence>
<dbReference type="OrthoDB" id="9773948at2"/>
<dbReference type="FunFam" id="3.40.50.620:FF:000053">
    <property type="entry name" value="Probable tRNA sulfurtransferase"/>
    <property type="match status" value="1"/>
</dbReference>
<evidence type="ECO:0000256" key="1">
    <source>
        <dbReference type="ARBA" id="ARBA00004496"/>
    </source>
</evidence>
<name>A0A8J3AHM0_9BACI</name>
<dbReference type="UniPathway" id="UPA00060"/>
<dbReference type="Proteomes" id="UP000626244">
    <property type="component" value="Unassembled WGS sequence"/>
</dbReference>
<dbReference type="InterPro" id="IPR020536">
    <property type="entry name" value="ThiI_AANH"/>
</dbReference>
<evidence type="ECO:0000256" key="11">
    <source>
        <dbReference type="ARBA" id="ARBA00052330"/>
    </source>
</evidence>
<comment type="pathway">
    <text evidence="2 19">Cofactor biosynthesis; thiamine diphosphate biosynthesis.</text>
</comment>
<evidence type="ECO:0000256" key="13">
    <source>
        <dbReference type="ARBA" id="ARBA00061472"/>
    </source>
</evidence>
<dbReference type="HAMAP" id="MF_00021">
    <property type="entry name" value="ThiI"/>
    <property type="match status" value="1"/>
</dbReference>
<dbReference type="GO" id="GO:0004810">
    <property type="term" value="F:CCA tRNA nucleotidyltransferase activity"/>
    <property type="evidence" value="ECO:0007669"/>
    <property type="project" value="InterPro"/>
</dbReference>
<evidence type="ECO:0000256" key="14">
    <source>
        <dbReference type="ARBA" id="ARBA00066827"/>
    </source>
</evidence>
<evidence type="ECO:0000256" key="16">
    <source>
        <dbReference type="ARBA" id="ARBA00075337"/>
    </source>
</evidence>
<comment type="catalytic activity">
    <reaction evidence="10 19">
        <text>[ThiI sulfur-carrier protein]-S-sulfanyl-L-cysteine + a uridine in tRNA + 2 reduced [2Fe-2S]-[ferredoxin] + ATP + H(+) = [ThiI sulfur-carrier protein]-L-cysteine + a 4-thiouridine in tRNA + 2 oxidized [2Fe-2S]-[ferredoxin] + AMP + diphosphate</text>
        <dbReference type="Rhea" id="RHEA:24176"/>
        <dbReference type="Rhea" id="RHEA-COMP:10000"/>
        <dbReference type="Rhea" id="RHEA-COMP:10001"/>
        <dbReference type="Rhea" id="RHEA-COMP:13337"/>
        <dbReference type="Rhea" id="RHEA-COMP:13338"/>
        <dbReference type="Rhea" id="RHEA-COMP:13339"/>
        <dbReference type="Rhea" id="RHEA-COMP:13340"/>
        <dbReference type="ChEBI" id="CHEBI:15378"/>
        <dbReference type="ChEBI" id="CHEBI:29950"/>
        <dbReference type="ChEBI" id="CHEBI:30616"/>
        <dbReference type="ChEBI" id="CHEBI:33019"/>
        <dbReference type="ChEBI" id="CHEBI:33737"/>
        <dbReference type="ChEBI" id="CHEBI:33738"/>
        <dbReference type="ChEBI" id="CHEBI:61963"/>
        <dbReference type="ChEBI" id="CHEBI:65315"/>
        <dbReference type="ChEBI" id="CHEBI:136798"/>
        <dbReference type="ChEBI" id="CHEBI:456215"/>
        <dbReference type="EC" id="2.8.1.4"/>
    </reaction>
</comment>
<keyword evidence="5 19" id="KW-0808">Transferase</keyword>
<dbReference type="Pfam" id="PF22025">
    <property type="entry name" value="ThiI_fer"/>
    <property type="match status" value="1"/>
</dbReference>
<dbReference type="PANTHER" id="PTHR43209">
    <property type="entry name" value="TRNA SULFURTRANSFERASE"/>
    <property type="match status" value="1"/>
</dbReference>
<feature type="binding site" evidence="19">
    <location>
        <begin position="208"/>
        <end position="209"/>
    </location>
    <ligand>
        <name>ATP</name>
        <dbReference type="ChEBI" id="CHEBI:30616"/>
    </ligand>
</feature>
<dbReference type="NCBIfam" id="TIGR00342">
    <property type="entry name" value="tRNA uracil 4-sulfurtransferase ThiI"/>
    <property type="match status" value="1"/>
</dbReference>
<evidence type="ECO:0000256" key="8">
    <source>
        <dbReference type="ARBA" id="ARBA00022884"/>
    </source>
</evidence>
<dbReference type="Gene3D" id="3.30.2130.30">
    <property type="match status" value="1"/>
</dbReference>
<dbReference type="Pfam" id="PF02926">
    <property type="entry name" value="THUMP"/>
    <property type="match status" value="1"/>
</dbReference>
<dbReference type="GO" id="GO:0052837">
    <property type="term" value="P:thiazole biosynthetic process"/>
    <property type="evidence" value="ECO:0007669"/>
    <property type="project" value="TreeGrafter"/>
</dbReference>
<feature type="binding site" evidence="19">
    <location>
        <position position="296"/>
    </location>
    <ligand>
        <name>ATP</name>
        <dbReference type="ChEBI" id="CHEBI:30616"/>
    </ligand>
</feature>
<evidence type="ECO:0000256" key="17">
    <source>
        <dbReference type="ARBA" id="ARBA00077849"/>
    </source>
</evidence>
<dbReference type="SMART" id="SM00981">
    <property type="entry name" value="THUMP"/>
    <property type="match status" value="1"/>
</dbReference>
<evidence type="ECO:0000256" key="9">
    <source>
        <dbReference type="ARBA" id="ARBA00022977"/>
    </source>
</evidence>
<evidence type="ECO:0000256" key="7">
    <source>
        <dbReference type="ARBA" id="ARBA00022840"/>
    </source>
</evidence>
<dbReference type="SUPFAM" id="SSF52402">
    <property type="entry name" value="Adenine nucleotide alpha hydrolases-like"/>
    <property type="match status" value="1"/>
</dbReference>
<dbReference type="InterPro" id="IPR014729">
    <property type="entry name" value="Rossmann-like_a/b/a_fold"/>
</dbReference>